<dbReference type="Proteomes" id="UP001497482">
    <property type="component" value="Chromosome 12"/>
</dbReference>
<dbReference type="AlphaFoldDB" id="A0AAV2JB87"/>
<feature type="compositionally biased region" description="Pro residues" evidence="1">
    <location>
        <begin position="76"/>
        <end position="86"/>
    </location>
</feature>
<dbReference type="EMBL" id="OZ035834">
    <property type="protein sequence ID" value="CAL1574844.1"/>
    <property type="molecule type" value="Genomic_DNA"/>
</dbReference>
<evidence type="ECO:0000256" key="1">
    <source>
        <dbReference type="SAM" id="MobiDB-lite"/>
    </source>
</evidence>
<feature type="region of interest" description="Disordered" evidence="1">
    <location>
        <begin position="26"/>
        <end position="45"/>
    </location>
</feature>
<proteinExistence type="predicted"/>
<name>A0AAV2JB87_KNICA</name>
<protein>
    <submittedName>
        <fullName evidence="2">Uncharacterized protein</fullName>
    </submittedName>
</protein>
<feature type="region of interest" description="Disordered" evidence="1">
    <location>
        <begin position="61"/>
        <end position="94"/>
    </location>
</feature>
<evidence type="ECO:0000313" key="2">
    <source>
        <dbReference type="EMBL" id="CAL1574844.1"/>
    </source>
</evidence>
<accession>A0AAV2JB87</accession>
<keyword evidence="3" id="KW-1185">Reference proteome</keyword>
<evidence type="ECO:0000313" key="3">
    <source>
        <dbReference type="Proteomes" id="UP001497482"/>
    </source>
</evidence>
<organism evidence="2 3">
    <name type="scientific">Knipowitschia caucasica</name>
    <name type="common">Caucasian dwarf goby</name>
    <name type="synonym">Pomatoschistus caucasicus</name>
    <dbReference type="NCBI Taxonomy" id="637954"/>
    <lineage>
        <taxon>Eukaryota</taxon>
        <taxon>Metazoa</taxon>
        <taxon>Chordata</taxon>
        <taxon>Craniata</taxon>
        <taxon>Vertebrata</taxon>
        <taxon>Euteleostomi</taxon>
        <taxon>Actinopterygii</taxon>
        <taxon>Neopterygii</taxon>
        <taxon>Teleostei</taxon>
        <taxon>Neoteleostei</taxon>
        <taxon>Acanthomorphata</taxon>
        <taxon>Gobiaria</taxon>
        <taxon>Gobiiformes</taxon>
        <taxon>Gobioidei</taxon>
        <taxon>Gobiidae</taxon>
        <taxon>Gobiinae</taxon>
        <taxon>Knipowitschia</taxon>
    </lineage>
</organism>
<gene>
    <name evidence="2" type="ORF">KC01_LOCUS6520</name>
</gene>
<reference evidence="2 3" key="1">
    <citation type="submission" date="2024-04" db="EMBL/GenBank/DDBJ databases">
        <authorList>
            <person name="Waldvogel A.-M."/>
            <person name="Schoenle A."/>
        </authorList>
    </citation>
    <scope>NUCLEOTIDE SEQUENCE [LARGE SCALE GENOMIC DNA]</scope>
</reference>
<sequence>MFPVLPITSARNASLTSTLTDKAIPPACAPKRWAPKEKRPPHPASAAAQHYMDFMNVRSRACPGKQRKRSIQPEAAFPPKPQPPPVARAAEASVPATLVGQREIRFEVNDVFETAQRR</sequence>